<dbReference type="AlphaFoldDB" id="A0A0M7AW34"/>
<dbReference type="Proteomes" id="UP000049983">
    <property type="component" value="Unassembled WGS sequence"/>
</dbReference>
<protein>
    <submittedName>
        <fullName evidence="1">Uncharacterized protein</fullName>
    </submittedName>
</protein>
<keyword evidence="2" id="KW-1185">Reference proteome</keyword>
<reference evidence="2" key="1">
    <citation type="submission" date="2015-07" db="EMBL/GenBank/DDBJ databases">
        <authorList>
            <person name="Rodrigo-Torres Lidia"/>
            <person name="Arahal R.David."/>
        </authorList>
    </citation>
    <scope>NUCLEOTIDE SEQUENCE [LARGE SCALE GENOMIC DNA]</scope>
    <source>
        <strain evidence="2">CECT 5096</strain>
    </source>
</reference>
<dbReference type="EMBL" id="CXWC01000015">
    <property type="protein sequence ID" value="CTQ78556.1"/>
    <property type="molecule type" value="Genomic_DNA"/>
</dbReference>
<name>A0A0M7AW34_9HYPH</name>
<accession>A0A0M7AW34</accession>
<organism evidence="1 2">
    <name type="scientific">Roseibium album</name>
    <dbReference type="NCBI Taxonomy" id="311410"/>
    <lineage>
        <taxon>Bacteria</taxon>
        <taxon>Pseudomonadati</taxon>
        <taxon>Pseudomonadota</taxon>
        <taxon>Alphaproteobacteria</taxon>
        <taxon>Hyphomicrobiales</taxon>
        <taxon>Stappiaceae</taxon>
        <taxon>Roseibium</taxon>
    </lineage>
</organism>
<sequence length="47" mass="5255">MAVRIVVAFFYPELWVNVSTNHCLIEVILGTSECGVLSYHRQDGGTE</sequence>
<gene>
    <name evidence="1" type="ORF">LA5096_05700</name>
</gene>
<evidence type="ECO:0000313" key="1">
    <source>
        <dbReference type="EMBL" id="CTQ78556.1"/>
    </source>
</evidence>
<proteinExistence type="predicted"/>
<evidence type="ECO:0000313" key="2">
    <source>
        <dbReference type="Proteomes" id="UP000049983"/>
    </source>
</evidence>